<dbReference type="EMBL" id="KE145365">
    <property type="protein sequence ID" value="EPE30230.1"/>
    <property type="molecule type" value="Genomic_DNA"/>
</dbReference>
<dbReference type="OrthoDB" id="2016523at2759"/>
<dbReference type="GO" id="GO:0000139">
    <property type="term" value="C:Golgi membrane"/>
    <property type="evidence" value="ECO:0007669"/>
    <property type="project" value="InterPro"/>
</dbReference>
<dbReference type="RefSeq" id="XP_008082907.1">
    <property type="nucleotide sequence ID" value="XM_008084716.1"/>
</dbReference>
<evidence type="ECO:0000313" key="2">
    <source>
        <dbReference type="Proteomes" id="UP000016922"/>
    </source>
</evidence>
<reference evidence="1 2" key="1">
    <citation type="journal article" date="2013" name="BMC Genomics">
        <title>Genomics-driven discovery of the pneumocandin biosynthetic gene cluster in the fungus Glarea lozoyensis.</title>
        <authorList>
            <person name="Chen L."/>
            <person name="Yue Q."/>
            <person name="Zhang X."/>
            <person name="Xiang M."/>
            <person name="Wang C."/>
            <person name="Li S."/>
            <person name="Che Y."/>
            <person name="Ortiz-Lopez F.J."/>
            <person name="Bills G.F."/>
            <person name="Liu X."/>
            <person name="An Z."/>
        </authorList>
    </citation>
    <scope>NUCLEOTIDE SEQUENCE [LARGE SCALE GENOMIC DNA]</scope>
    <source>
        <strain evidence="2">ATCC 20868 / MF5171</strain>
    </source>
</reference>
<dbReference type="Proteomes" id="UP000016922">
    <property type="component" value="Unassembled WGS sequence"/>
</dbReference>
<accession>S3CX91</accession>
<keyword evidence="2" id="KW-1185">Reference proteome</keyword>
<dbReference type="GO" id="GO:0006506">
    <property type="term" value="P:GPI anchor biosynthetic process"/>
    <property type="evidence" value="ECO:0007669"/>
    <property type="project" value="InterPro"/>
</dbReference>
<dbReference type="AlphaFoldDB" id="S3CX91"/>
<dbReference type="InterPro" id="IPR029675">
    <property type="entry name" value="PGAP4"/>
</dbReference>
<dbReference type="KEGG" id="glz:GLAREA_12953"/>
<protein>
    <submittedName>
        <fullName evidence="1">Uncharacterized protein</fullName>
    </submittedName>
</protein>
<name>S3CX91_GLAL2</name>
<dbReference type="OMA" id="REIGGNN"/>
<gene>
    <name evidence="1" type="ORF">GLAREA_12953</name>
</gene>
<dbReference type="eggNOG" id="ENOG502RS2J">
    <property type="taxonomic scope" value="Eukaryota"/>
</dbReference>
<sequence>MFRAPLLILAAFSILYLVLIQYCCMANYRDPTSRFFDPTRAYKHIYSQERIKEADSFILSQDSRPSAIEHAVQTPVLCIGVATVARRGDQYVRRTIGSLLEGLSQQERGAIYMNLFLAHTDPAKHPVFGEKWVETLPNKIVEYSKSDIERVQEWETNGWYRNKTIFDYNYLLQDCYATGAPYIAMIEDDTLAVRGWYRVRWKHCVTSEWPWSAGRDRIGYISGYSTQKISSDGIVRAGRDICSGLSQSGLPS</sequence>
<proteinExistence type="predicted"/>
<dbReference type="HOGENOM" id="CLU_072874_0_0_1"/>
<organism evidence="1 2">
    <name type="scientific">Glarea lozoyensis (strain ATCC 20868 / MF5171)</name>
    <dbReference type="NCBI Taxonomy" id="1116229"/>
    <lineage>
        <taxon>Eukaryota</taxon>
        <taxon>Fungi</taxon>
        <taxon>Dikarya</taxon>
        <taxon>Ascomycota</taxon>
        <taxon>Pezizomycotina</taxon>
        <taxon>Leotiomycetes</taxon>
        <taxon>Helotiales</taxon>
        <taxon>Helotiaceae</taxon>
        <taxon>Glarea</taxon>
    </lineage>
</organism>
<evidence type="ECO:0000313" key="1">
    <source>
        <dbReference type="EMBL" id="EPE30230.1"/>
    </source>
</evidence>
<dbReference type="GO" id="GO:0016757">
    <property type="term" value="F:glycosyltransferase activity"/>
    <property type="evidence" value="ECO:0007669"/>
    <property type="project" value="InterPro"/>
</dbReference>
<dbReference type="PANTHER" id="PTHR31410">
    <property type="entry name" value="TRANSMEMBRANE PROTEIN 246"/>
    <property type="match status" value="1"/>
</dbReference>
<dbReference type="PANTHER" id="PTHR31410:SF1">
    <property type="entry name" value="POST-GPI ATTACHMENT TO PROTEINS FACTOR 4"/>
    <property type="match status" value="1"/>
</dbReference>
<dbReference type="GeneID" id="19471993"/>